<proteinExistence type="predicted"/>
<evidence type="ECO:0000313" key="2">
    <source>
        <dbReference type="Proteomes" id="UP000253562"/>
    </source>
</evidence>
<organism evidence="1 2">
    <name type="scientific">Bremerella cremea</name>
    <dbReference type="NCBI Taxonomy" id="1031537"/>
    <lineage>
        <taxon>Bacteria</taxon>
        <taxon>Pseudomonadati</taxon>
        <taxon>Planctomycetota</taxon>
        <taxon>Planctomycetia</taxon>
        <taxon>Pirellulales</taxon>
        <taxon>Pirellulaceae</taxon>
        <taxon>Bremerella</taxon>
    </lineage>
</organism>
<reference evidence="1 2" key="1">
    <citation type="submission" date="2018-07" db="EMBL/GenBank/DDBJ databases">
        <title>Comparative genomes isolates from brazilian mangrove.</title>
        <authorList>
            <person name="De Araujo J.E."/>
            <person name="Taketani R.G."/>
            <person name="Silva M.C.P."/>
            <person name="Lourenco M.V."/>
            <person name="Oliveira V.M."/>
            <person name="Andreote F.D."/>
        </authorList>
    </citation>
    <scope>NUCLEOTIDE SEQUENCE [LARGE SCALE GENOMIC DNA]</scope>
    <source>
        <strain evidence="1 2">HEX PRIS-MGV</strain>
    </source>
</reference>
<gene>
    <name evidence="1" type="ORF">DTL42_00030</name>
</gene>
<dbReference type="Proteomes" id="UP000253562">
    <property type="component" value="Unassembled WGS sequence"/>
</dbReference>
<dbReference type="AlphaFoldDB" id="A0A368L025"/>
<evidence type="ECO:0000313" key="1">
    <source>
        <dbReference type="EMBL" id="RCS56238.1"/>
    </source>
</evidence>
<accession>A0A368L025</accession>
<name>A0A368L025_9BACT</name>
<protein>
    <submittedName>
        <fullName evidence="1">Uncharacterized protein</fullName>
    </submittedName>
</protein>
<dbReference type="EMBL" id="QPEX01000002">
    <property type="protein sequence ID" value="RCS56238.1"/>
    <property type="molecule type" value="Genomic_DNA"/>
</dbReference>
<sequence length="123" mass="13916">MGLNAIAVKCPLCDYKSEAFGDTCDVHDQSYSFVFQDQSTNEIWVEELASTRLKELSIDLNAKDAKAKLHRSFSIAQKRLIEIPIGQQDLRLMQSARSADIQFRPKSSSAFNRYVALPFPGRM</sequence>
<comment type="caution">
    <text evidence="1">The sequence shown here is derived from an EMBL/GenBank/DDBJ whole genome shotgun (WGS) entry which is preliminary data.</text>
</comment>